<dbReference type="OrthoDB" id="444255at2759"/>
<dbReference type="PANTHER" id="PTHR13627">
    <property type="entry name" value="FUKUTIN RELATED PROTEIN"/>
    <property type="match status" value="1"/>
</dbReference>
<keyword evidence="2" id="KW-0812">Transmembrane</keyword>
<dbReference type="RefSeq" id="XP_067754119.1">
    <property type="nucleotide sequence ID" value="XM_067897962.1"/>
</dbReference>
<accession>A0A836HJV5</accession>
<name>A0A836HJV5_9TRYP</name>
<dbReference type="AlphaFoldDB" id="A0A836HJV5"/>
<gene>
    <name evidence="3" type="ORF">JKF63_01918</name>
</gene>
<proteinExistence type="predicted"/>
<feature type="region of interest" description="Disordered" evidence="1">
    <location>
        <begin position="1"/>
        <end position="28"/>
    </location>
</feature>
<evidence type="ECO:0000313" key="4">
    <source>
        <dbReference type="Proteomes" id="UP000674318"/>
    </source>
</evidence>
<feature type="transmembrane region" description="Helical" evidence="2">
    <location>
        <begin position="40"/>
        <end position="62"/>
    </location>
</feature>
<evidence type="ECO:0000256" key="2">
    <source>
        <dbReference type="SAM" id="Phobius"/>
    </source>
</evidence>
<sequence>MSTNPQHPLSTKVGEDVQIESSARSPETGKTPFGLMWTRIGMVALVAVASWITISFCSMVYFDLDAAFHNALECSERVLKMNGEGHWLLNGTLLGSTRIGRLVLWDADLDFGVLVSSPTGFDAAASALDEQCFGYRSIVRKGSQNPELRIWRKCTSRICAEFYETALVNGVAKTGEGRSNESDLLPLKPCTVSGVDAKCPNNAPFYLSQAYGPDWLTIPFIKLF</sequence>
<dbReference type="PANTHER" id="PTHR13627:SF31">
    <property type="entry name" value="RIBITOL 5-PHOSPHATE TRANSFERASE FKRP"/>
    <property type="match status" value="1"/>
</dbReference>
<reference evidence="3 4" key="1">
    <citation type="submission" date="2021-02" db="EMBL/GenBank/DDBJ databases">
        <title>Porcisia hertigi Genome sequencing and assembly.</title>
        <authorList>
            <person name="Almutairi H."/>
            <person name="Gatherer D."/>
        </authorList>
    </citation>
    <scope>NUCLEOTIDE SEQUENCE [LARGE SCALE GENOMIC DNA]</scope>
    <source>
        <strain evidence="3 4">C119</strain>
    </source>
</reference>
<keyword evidence="4" id="KW-1185">Reference proteome</keyword>
<dbReference type="EMBL" id="JAFJZO010000034">
    <property type="protein sequence ID" value="KAG5494084.1"/>
    <property type="molecule type" value="Genomic_DNA"/>
</dbReference>
<dbReference type="Proteomes" id="UP000674318">
    <property type="component" value="Unassembled WGS sequence"/>
</dbReference>
<dbReference type="KEGG" id="phet:94288039"/>
<keyword evidence="2" id="KW-1133">Transmembrane helix</keyword>
<dbReference type="InterPro" id="IPR052613">
    <property type="entry name" value="LicD_transferase"/>
</dbReference>
<protein>
    <submittedName>
        <fullName evidence="3">Uncharacterized protein</fullName>
    </submittedName>
</protein>
<organism evidence="3 4">
    <name type="scientific">Porcisia hertigi</name>
    <dbReference type="NCBI Taxonomy" id="2761500"/>
    <lineage>
        <taxon>Eukaryota</taxon>
        <taxon>Discoba</taxon>
        <taxon>Euglenozoa</taxon>
        <taxon>Kinetoplastea</taxon>
        <taxon>Metakinetoplastina</taxon>
        <taxon>Trypanosomatida</taxon>
        <taxon>Trypanosomatidae</taxon>
        <taxon>Leishmaniinae</taxon>
        <taxon>Porcisia</taxon>
    </lineage>
</organism>
<dbReference type="GeneID" id="94288039"/>
<comment type="caution">
    <text evidence="3">The sequence shown here is derived from an EMBL/GenBank/DDBJ whole genome shotgun (WGS) entry which is preliminary data.</text>
</comment>
<keyword evidence="2" id="KW-0472">Membrane</keyword>
<evidence type="ECO:0000256" key="1">
    <source>
        <dbReference type="SAM" id="MobiDB-lite"/>
    </source>
</evidence>
<evidence type="ECO:0000313" key="3">
    <source>
        <dbReference type="EMBL" id="KAG5494084.1"/>
    </source>
</evidence>